<protein>
    <submittedName>
        <fullName evidence="7">Serine carboxypeptidase</fullName>
    </submittedName>
</protein>
<dbReference type="VEuPathDB" id="AmoebaDB:ACA1_075030"/>
<proteinExistence type="inferred from homology"/>
<dbReference type="GO" id="GO:0004180">
    <property type="term" value="F:carboxypeptidase activity"/>
    <property type="evidence" value="ECO:0007669"/>
    <property type="project" value="UniProtKB-KW"/>
</dbReference>
<keyword evidence="5" id="KW-0325">Glycoprotein</keyword>
<dbReference type="GO" id="GO:0008239">
    <property type="term" value="F:dipeptidyl-peptidase activity"/>
    <property type="evidence" value="ECO:0007669"/>
    <property type="project" value="TreeGrafter"/>
</dbReference>
<feature type="signal peptide" evidence="6">
    <location>
        <begin position="1"/>
        <end position="19"/>
    </location>
</feature>
<evidence type="ECO:0000256" key="1">
    <source>
        <dbReference type="ARBA" id="ARBA00011079"/>
    </source>
</evidence>
<dbReference type="GO" id="GO:0070008">
    <property type="term" value="F:serine-type exopeptidase activity"/>
    <property type="evidence" value="ECO:0007669"/>
    <property type="project" value="InterPro"/>
</dbReference>
<name>L8HFJ6_ACACF</name>
<dbReference type="GO" id="GO:0006508">
    <property type="term" value="P:proteolysis"/>
    <property type="evidence" value="ECO:0007669"/>
    <property type="project" value="UniProtKB-KW"/>
</dbReference>
<gene>
    <name evidence="7" type="ORF">ACA1_075030</name>
</gene>
<keyword evidence="4" id="KW-0378">Hydrolase</keyword>
<dbReference type="PANTHER" id="PTHR11010:SF117">
    <property type="entry name" value="SERINE PROTEASE 16"/>
    <property type="match status" value="1"/>
</dbReference>
<evidence type="ECO:0000256" key="6">
    <source>
        <dbReference type="SAM" id="SignalP"/>
    </source>
</evidence>
<evidence type="ECO:0000256" key="5">
    <source>
        <dbReference type="ARBA" id="ARBA00023180"/>
    </source>
</evidence>
<dbReference type="InterPro" id="IPR008758">
    <property type="entry name" value="Peptidase_S28"/>
</dbReference>
<dbReference type="RefSeq" id="XP_004353463.1">
    <property type="nucleotide sequence ID" value="XM_004353411.1"/>
</dbReference>
<dbReference type="EMBL" id="KB007842">
    <property type="protein sequence ID" value="ELR23935.1"/>
    <property type="molecule type" value="Genomic_DNA"/>
</dbReference>
<evidence type="ECO:0000256" key="4">
    <source>
        <dbReference type="ARBA" id="ARBA00022801"/>
    </source>
</evidence>
<dbReference type="PANTHER" id="PTHR11010">
    <property type="entry name" value="PROTEASE S28 PRO-X CARBOXYPEPTIDASE-RELATED"/>
    <property type="match status" value="1"/>
</dbReference>
<dbReference type="FunFam" id="1.20.120.980:FF:000003">
    <property type="entry name" value="Serine protease 16"/>
    <property type="match status" value="1"/>
</dbReference>
<keyword evidence="8" id="KW-1185">Reference proteome</keyword>
<dbReference type="GeneID" id="14924933"/>
<evidence type="ECO:0000313" key="7">
    <source>
        <dbReference type="EMBL" id="ELR23935.1"/>
    </source>
</evidence>
<dbReference type="SUPFAM" id="SSF53474">
    <property type="entry name" value="alpha/beta-Hydrolases"/>
    <property type="match status" value="1"/>
</dbReference>
<evidence type="ECO:0000256" key="3">
    <source>
        <dbReference type="ARBA" id="ARBA00022729"/>
    </source>
</evidence>
<feature type="chain" id="PRO_5003991187" evidence="6">
    <location>
        <begin position="20"/>
        <end position="481"/>
    </location>
</feature>
<dbReference type="KEGG" id="acan:ACA1_075030"/>
<keyword evidence="3 6" id="KW-0732">Signal</keyword>
<dbReference type="Pfam" id="PF05577">
    <property type="entry name" value="Peptidase_S28"/>
    <property type="match status" value="1"/>
</dbReference>
<dbReference type="Gene3D" id="1.20.120.980">
    <property type="entry name" value="Serine carboxypeptidase S28, SKS domain"/>
    <property type="match status" value="1"/>
</dbReference>
<reference evidence="7 8" key="1">
    <citation type="journal article" date="2013" name="Genome Biol.">
        <title>Genome of Acanthamoeba castellanii highlights extensive lateral gene transfer and early evolution of tyrosine kinase signaling.</title>
        <authorList>
            <person name="Clarke M."/>
            <person name="Lohan A.J."/>
            <person name="Liu B."/>
            <person name="Lagkouvardos I."/>
            <person name="Roy S."/>
            <person name="Zafar N."/>
            <person name="Bertelli C."/>
            <person name="Schilde C."/>
            <person name="Kianianmomeni A."/>
            <person name="Burglin T.R."/>
            <person name="Frech C."/>
            <person name="Turcotte B."/>
            <person name="Kopec K.O."/>
            <person name="Synnott J.M."/>
            <person name="Choo C."/>
            <person name="Paponov I."/>
            <person name="Finkler A."/>
            <person name="Soon Heng Tan C."/>
            <person name="Hutchins A.P."/>
            <person name="Weinmeier T."/>
            <person name="Rattei T."/>
            <person name="Chu J.S."/>
            <person name="Gimenez G."/>
            <person name="Irimia M."/>
            <person name="Rigden D.J."/>
            <person name="Fitzpatrick D.A."/>
            <person name="Lorenzo-Morales J."/>
            <person name="Bateman A."/>
            <person name="Chiu C.H."/>
            <person name="Tang P."/>
            <person name="Hegemann P."/>
            <person name="Fromm H."/>
            <person name="Raoult D."/>
            <person name="Greub G."/>
            <person name="Miranda-Saavedra D."/>
            <person name="Chen N."/>
            <person name="Nash P."/>
            <person name="Ginger M.L."/>
            <person name="Horn M."/>
            <person name="Schaap P."/>
            <person name="Caler L."/>
            <person name="Loftus B."/>
        </authorList>
    </citation>
    <scope>NUCLEOTIDE SEQUENCE [LARGE SCALE GENOMIC DNA]</scope>
    <source>
        <strain evidence="7 8">Neff</strain>
    </source>
</reference>
<dbReference type="AlphaFoldDB" id="L8HFJ6"/>
<evidence type="ECO:0000256" key="2">
    <source>
        <dbReference type="ARBA" id="ARBA00022670"/>
    </source>
</evidence>
<dbReference type="OMA" id="GAATNIH"/>
<keyword evidence="7" id="KW-0121">Carboxypeptidase</keyword>
<dbReference type="Gene3D" id="3.40.50.1820">
    <property type="entry name" value="alpha/beta hydrolase"/>
    <property type="match status" value="1"/>
</dbReference>
<dbReference type="Proteomes" id="UP000011083">
    <property type="component" value="Unassembled WGS sequence"/>
</dbReference>
<comment type="similarity">
    <text evidence="1">Belongs to the peptidase S28 family.</text>
</comment>
<dbReference type="InterPro" id="IPR042269">
    <property type="entry name" value="Ser_carbopepase_S28_SKS"/>
</dbReference>
<dbReference type="InterPro" id="IPR029058">
    <property type="entry name" value="AB_hydrolase_fold"/>
</dbReference>
<keyword evidence="2" id="KW-0645">Protease</keyword>
<organism evidence="7 8">
    <name type="scientific">Acanthamoeba castellanii (strain ATCC 30010 / Neff)</name>
    <dbReference type="NCBI Taxonomy" id="1257118"/>
    <lineage>
        <taxon>Eukaryota</taxon>
        <taxon>Amoebozoa</taxon>
        <taxon>Discosea</taxon>
        <taxon>Longamoebia</taxon>
        <taxon>Centramoebida</taxon>
        <taxon>Acanthamoebidae</taxon>
        <taxon>Acanthamoeba</taxon>
    </lineage>
</organism>
<sequence length="481" mass="53241">MKFVLCVVLLVAFLGHFAAEAYIARSSASSVGRDLPKEQWYTQRLDHFNGQETRTWKQRYFINDTFWNPSAPGPIFFQMGGEGAVSGEDVVLLQMVQYGIKHGALMVTLEHRFYGTSQPLPDLSIESLRFLSSEQALADAAEFLLWLKDQYQAPKSPIITFGCSYPGALAAWFRLKYPHVTYASVASSAPVEATLDFFEYLDVVDQSLEYFVGDKCVANIKQATTAVSQLMASPGGRAKLQSLFNFCGPIQNELDIANFYSSLAGNWMGTVQYNDENGNPLDVIYLCKIMTQPGVDPLTAYVNISNIFLRSQDQSCLDVSYADAIAQLRDTSAAAAGVGIRQWVYQTCTEFGYFQTSDSDGQPFGDGMPLKFSLDQCRDAFGLIDPPRINATNHIYGGRNLPAWGPSNILFVNGNIDPWHALSITKSISPSLTTVFINGTAHCANVLPAHENDPPSLVQARKDIQAQIDQWLAQAKRQFAY</sequence>
<evidence type="ECO:0000313" key="8">
    <source>
        <dbReference type="Proteomes" id="UP000011083"/>
    </source>
</evidence>
<dbReference type="OrthoDB" id="1735038at2759"/>
<accession>L8HFJ6</accession>